<evidence type="ECO:0000256" key="1">
    <source>
        <dbReference type="ARBA" id="ARBA00023125"/>
    </source>
</evidence>
<evidence type="ECO:0000259" key="4">
    <source>
        <dbReference type="PROSITE" id="PS50977"/>
    </source>
</evidence>
<dbReference type="PROSITE" id="PS01081">
    <property type="entry name" value="HTH_TETR_1"/>
    <property type="match status" value="1"/>
</dbReference>
<evidence type="ECO:0000313" key="6">
    <source>
        <dbReference type="Proteomes" id="UP001165283"/>
    </source>
</evidence>
<dbReference type="RefSeq" id="WP_252438689.1">
    <property type="nucleotide sequence ID" value="NZ_JAGSOV010000033.1"/>
</dbReference>
<dbReference type="PROSITE" id="PS50977">
    <property type="entry name" value="HTH_TETR_2"/>
    <property type="match status" value="1"/>
</dbReference>
<gene>
    <name evidence="5" type="ORF">KDL28_14130</name>
</gene>
<sequence length="229" mass="24858">MRQGGSLSSPRDERGGRALPRGRSSLPASDVAADQRKRLLGAAVATVAEKGVHGVTVADIVRRARVSRATFYAHFSDKDACVLAAGAHGWAQLSDAVTAGSRAVPEDADPELHWRAACRAFLRFLADEPAFARLFYVDLPAVGGEGVARHDAATHQFARFNQAWHERARRRHPDWPRVPFDAYVALVGATTELVSTRVHHDRIGELPDLEDTLTALHLAVLAGRPWPAG</sequence>
<feature type="DNA-binding region" description="H-T-H motif" evidence="2">
    <location>
        <begin position="56"/>
        <end position="75"/>
    </location>
</feature>
<dbReference type="PANTHER" id="PTHR30055">
    <property type="entry name" value="HTH-TYPE TRANSCRIPTIONAL REGULATOR RUTR"/>
    <property type="match status" value="1"/>
</dbReference>
<reference evidence="5" key="1">
    <citation type="submission" date="2021-04" db="EMBL/GenBank/DDBJ databases">
        <title>Pseudonocardia sp. nov., isolated from sandy soil of mangrove forest.</title>
        <authorList>
            <person name="Zan Z."/>
            <person name="Huang R."/>
            <person name="Liu W."/>
        </authorList>
    </citation>
    <scope>NUCLEOTIDE SEQUENCE</scope>
    <source>
        <strain evidence="5">S2-4</strain>
    </source>
</reference>
<dbReference type="Gene3D" id="1.10.357.10">
    <property type="entry name" value="Tetracycline Repressor, domain 2"/>
    <property type="match status" value="1"/>
</dbReference>
<evidence type="ECO:0000313" key="5">
    <source>
        <dbReference type="EMBL" id="MCO1656194.1"/>
    </source>
</evidence>
<feature type="domain" description="HTH tetR-type" evidence="4">
    <location>
        <begin position="33"/>
        <end position="93"/>
    </location>
</feature>
<organism evidence="5 6">
    <name type="scientific">Pseudonocardia humida</name>
    <dbReference type="NCBI Taxonomy" id="2800819"/>
    <lineage>
        <taxon>Bacteria</taxon>
        <taxon>Bacillati</taxon>
        <taxon>Actinomycetota</taxon>
        <taxon>Actinomycetes</taxon>
        <taxon>Pseudonocardiales</taxon>
        <taxon>Pseudonocardiaceae</taxon>
        <taxon>Pseudonocardia</taxon>
    </lineage>
</organism>
<evidence type="ECO:0000256" key="3">
    <source>
        <dbReference type="SAM" id="MobiDB-lite"/>
    </source>
</evidence>
<protein>
    <submittedName>
        <fullName evidence="5">TetR/AcrR family transcriptional regulator</fullName>
    </submittedName>
</protein>
<dbReference type="SUPFAM" id="SSF46689">
    <property type="entry name" value="Homeodomain-like"/>
    <property type="match status" value="1"/>
</dbReference>
<dbReference type="PANTHER" id="PTHR30055:SF187">
    <property type="entry name" value="TRANSCRIPTIONAL REGULATORY PROTEIN"/>
    <property type="match status" value="1"/>
</dbReference>
<dbReference type="EMBL" id="JAGSOV010000033">
    <property type="protein sequence ID" value="MCO1656194.1"/>
    <property type="molecule type" value="Genomic_DNA"/>
</dbReference>
<accession>A0ABT1A057</accession>
<dbReference type="InterPro" id="IPR001647">
    <property type="entry name" value="HTH_TetR"/>
</dbReference>
<name>A0ABT1A057_9PSEU</name>
<proteinExistence type="predicted"/>
<dbReference type="Pfam" id="PF00440">
    <property type="entry name" value="TetR_N"/>
    <property type="match status" value="1"/>
</dbReference>
<comment type="caution">
    <text evidence="5">The sequence shown here is derived from an EMBL/GenBank/DDBJ whole genome shotgun (WGS) entry which is preliminary data.</text>
</comment>
<dbReference type="Proteomes" id="UP001165283">
    <property type="component" value="Unassembled WGS sequence"/>
</dbReference>
<dbReference type="InterPro" id="IPR050109">
    <property type="entry name" value="HTH-type_TetR-like_transc_reg"/>
</dbReference>
<keyword evidence="6" id="KW-1185">Reference proteome</keyword>
<feature type="region of interest" description="Disordered" evidence="3">
    <location>
        <begin position="1"/>
        <end position="30"/>
    </location>
</feature>
<dbReference type="PRINTS" id="PR00455">
    <property type="entry name" value="HTHTETR"/>
</dbReference>
<evidence type="ECO:0000256" key="2">
    <source>
        <dbReference type="PROSITE-ProRule" id="PRU00335"/>
    </source>
</evidence>
<dbReference type="InterPro" id="IPR023772">
    <property type="entry name" value="DNA-bd_HTH_TetR-type_CS"/>
</dbReference>
<dbReference type="InterPro" id="IPR009057">
    <property type="entry name" value="Homeodomain-like_sf"/>
</dbReference>
<keyword evidence="1 2" id="KW-0238">DNA-binding</keyword>